<dbReference type="Proteomes" id="UP001202180">
    <property type="component" value="Unassembled WGS sequence"/>
</dbReference>
<dbReference type="EC" id="2.4.-.-" evidence="8"/>
<keyword evidence="9" id="KW-1185">Reference proteome</keyword>
<keyword evidence="6" id="KW-1133">Transmembrane helix</keyword>
<feature type="domain" description="Glycosyltransferase 2-like" evidence="7">
    <location>
        <begin position="115"/>
        <end position="290"/>
    </location>
</feature>
<dbReference type="Gene3D" id="3.90.550.10">
    <property type="entry name" value="Spore Coat Polysaccharide Biosynthesis Protein SpsA, Chain A"/>
    <property type="match status" value="1"/>
</dbReference>
<dbReference type="PANTHER" id="PTHR43646:SF2">
    <property type="entry name" value="GLYCOSYLTRANSFERASE 2-LIKE DOMAIN-CONTAINING PROTEIN"/>
    <property type="match status" value="1"/>
</dbReference>
<evidence type="ECO:0000313" key="9">
    <source>
        <dbReference type="Proteomes" id="UP001202180"/>
    </source>
</evidence>
<dbReference type="Pfam" id="PF13632">
    <property type="entry name" value="Glyco_trans_2_3"/>
    <property type="match status" value="1"/>
</dbReference>
<organism evidence="8 9">
    <name type="scientific">Spirosoma liriopis</name>
    <dbReference type="NCBI Taxonomy" id="2937440"/>
    <lineage>
        <taxon>Bacteria</taxon>
        <taxon>Pseudomonadati</taxon>
        <taxon>Bacteroidota</taxon>
        <taxon>Cytophagia</taxon>
        <taxon>Cytophagales</taxon>
        <taxon>Cytophagaceae</taxon>
        <taxon>Spirosoma</taxon>
    </lineage>
</organism>
<dbReference type="SUPFAM" id="SSF53448">
    <property type="entry name" value="Nucleotide-diphospho-sugar transferases"/>
    <property type="match status" value="1"/>
</dbReference>
<evidence type="ECO:0000256" key="5">
    <source>
        <dbReference type="ARBA" id="ARBA00023136"/>
    </source>
</evidence>
<evidence type="ECO:0000256" key="4">
    <source>
        <dbReference type="ARBA" id="ARBA00022679"/>
    </source>
</evidence>
<dbReference type="RefSeq" id="WP_248478392.1">
    <property type="nucleotide sequence ID" value="NZ_JALPRF010000003.1"/>
</dbReference>
<proteinExistence type="predicted"/>
<accession>A0ABT0HNN1</accession>
<keyword evidence="4 8" id="KW-0808">Transferase</keyword>
<feature type="transmembrane region" description="Helical" evidence="6">
    <location>
        <begin position="257"/>
        <end position="281"/>
    </location>
</feature>
<evidence type="ECO:0000256" key="3">
    <source>
        <dbReference type="ARBA" id="ARBA00022676"/>
    </source>
</evidence>
<sequence>MPDTDRQPNEVSASRSGAGALAPSVSILIAARNEESTILNCLQAITQLSFPFDALEVLIGNDQSTDQTASLVAAYIVDKPQYRLIDITETVDGLRGKANVLAQLARRANGDYFFFTDADTTVPSDWVHELLRQLTNPVGIVTGVTLPEGPRFFHKLQTIDWLYNLTVTYLLGAVGIPVTAMGNNMAVSRIAYEAVGGYDALPFSVTEDYTLFRAIVQQGYDFRNVLDERVLARTKAVDTLSSFLNQRKRWMRGAVQLPGWIVTALYLQYLALPLFILLFWVAPMAAVGLYVVRLMIQTLAISVGLSRLRQTNLWPYALLFDGYQLLIGPLSVLFYWLPTPINWKERNYK</sequence>
<keyword evidence="3 8" id="KW-0328">Glycosyltransferase</keyword>
<dbReference type="InterPro" id="IPR001173">
    <property type="entry name" value="Glyco_trans_2-like"/>
</dbReference>
<name>A0ABT0HNN1_9BACT</name>
<evidence type="ECO:0000256" key="6">
    <source>
        <dbReference type="SAM" id="Phobius"/>
    </source>
</evidence>
<gene>
    <name evidence="8" type="ORF">M0L20_18040</name>
</gene>
<keyword evidence="5 6" id="KW-0472">Membrane</keyword>
<comment type="subcellular location">
    <subcellularLocation>
        <location evidence="1">Cell membrane</location>
    </subcellularLocation>
</comment>
<comment type="caution">
    <text evidence="8">The sequence shown here is derived from an EMBL/GenBank/DDBJ whole genome shotgun (WGS) entry which is preliminary data.</text>
</comment>
<reference evidence="8 9" key="1">
    <citation type="submission" date="2022-04" db="EMBL/GenBank/DDBJ databases">
        <title>Spirosoma sp. strain RP8 genome sequencing and assembly.</title>
        <authorList>
            <person name="Jung Y."/>
        </authorList>
    </citation>
    <scope>NUCLEOTIDE SEQUENCE [LARGE SCALE GENOMIC DNA]</scope>
    <source>
        <strain evidence="8 9">RP8</strain>
    </source>
</reference>
<keyword evidence="6" id="KW-0812">Transmembrane</keyword>
<dbReference type="InterPro" id="IPR029044">
    <property type="entry name" value="Nucleotide-diphossugar_trans"/>
</dbReference>
<dbReference type="PANTHER" id="PTHR43646">
    <property type="entry name" value="GLYCOSYLTRANSFERASE"/>
    <property type="match status" value="1"/>
</dbReference>
<keyword evidence="2" id="KW-1003">Cell membrane</keyword>
<dbReference type="GO" id="GO:0016757">
    <property type="term" value="F:glycosyltransferase activity"/>
    <property type="evidence" value="ECO:0007669"/>
    <property type="project" value="UniProtKB-KW"/>
</dbReference>
<feature type="transmembrane region" description="Helical" evidence="6">
    <location>
        <begin position="161"/>
        <end position="180"/>
    </location>
</feature>
<evidence type="ECO:0000313" key="8">
    <source>
        <dbReference type="EMBL" id="MCK8493773.1"/>
    </source>
</evidence>
<protein>
    <submittedName>
        <fullName evidence="8">Glycosyltransferase</fullName>
        <ecNumber evidence="8">2.4.-.-</ecNumber>
    </submittedName>
</protein>
<dbReference type="EMBL" id="JALPRF010000003">
    <property type="protein sequence ID" value="MCK8493773.1"/>
    <property type="molecule type" value="Genomic_DNA"/>
</dbReference>
<feature type="transmembrane region" description="Helical" evidence="6">
    <location>
        <begin position="317"/>
        <end position="337"/>
    </location>
</feature>
<evidence type="ECO:0000256" key="1">
    <source>
        <dbReference type="ARBA" id="ARBA00004236"/>
    </source>
</evidence>
<evidence type="ECO:0000259" key="7">
    <source>
        <dbReference type="Pfam" id="PF13632"/>
    </source>
</evidence>
<evidence type="ECO:0000256" key="2">
    <source>
        <dbReference type="ARBA" id="ARBA00022475"/>
    </source>
</evidence>